<dbReference type="RefSeq" id="WP_118534730.1">
    <property type="nucleotide sequence ID" value="NZ_JACOPG010000001.1"/>
</dbReference>
<evidence type="ECO:0000259" key="2">
    <source>
        <dbReference type="Pfam" id="PF12945"/>
    </source>
</evidence>
<accession>A0ABR7GCW6</accession>
<keyword evidence="3" id="KW-0966">Cell projection</keyword>
<proteinExistence type="predicted"/>
<dbReference type="InterPro" id="IPR009875">
    <property type="entry name" value="PilZ_domain"/>
</dbReference>
<gene>
    <name evidence="3" type="ORF">H8R94_01395</name>
</gene>
<dbReference type="Proteomes" id="UP000643810">
    <property type="component" value="Unassembled WGS sequence"/>
</dbReference>
<protein>
    <submittedName>
        <fullName evidence="3">Flagellar brake domain-containing protein</fullName>
    </submittedName>
</protein>
<dbReference type="Pfam" id="PF07238">
    <property type="entry name" value="PilZ"/>
    <property type="match status" value="1"/>
</dbReference>
<dbReference type="EMBL" id="JACOPG010000001">
    <property type="protein sequence ID" value="MBC5685279.1"/>
    <property type="molecule type" value="Genomic_DNA"/>
</dbReference>
<name>A0ABR7GCW6_9FIRM</name>
<evidence type="ECO:0000313" key="3">
    <source>
        <dbReference type="EMBL" id="MBC5685279.1"/>
    </source>
</evidence>
<keyword evidence="3" id="KW-0969">Cilium</keyword>
<keyword evidence="4" id="KW-1185">Reference proteome</keyword>
<reference evidence="3 4" key="1">
    <citation type="submission" date="2020-08" db="EMBL/GenBank/DDBJ databases">
        <title>Genome public.</title>
        <authorList>
            <person name="Liu C."/>
            <person name="Sun Q."/>
        </authorList>
    </citation>
    <scope>NUCLEOTIDE SEQUENCE [LARGE SCALE GENOMIC DNA]</scope>
    <source>
        <strain evidence="3 4">NSJ-9</strain>
    </source>
</reference>
<evidence type="ECO:0000313" key="4">
    <source>
        <dbReference type="Proteomes" id="UP000643810"/>
    </source>
</evidence>
<keyword evidence="3" id="KW-0282">Flagellum</keyword>
<feature type="domain" description="Type III secretion system flagellar brake protein YcgR PilZN" evidence="2">
    <location>
        <begin position="8"/>
        <end position="95"/>
    </location>
</feature>
<sequence>MRMEDLMPGCKVDIRITQLMEKEDVDAAQGIYYTSIFDVTKDSIELQMPMVGGRLQLLPKNIRYEFIFSAPMGLYKAQGTVTDHIKKQHFYLLKIVLTSPLEKFQRREYYRITCMVPMIFMGVTEEAAMEGTIDAVREKMAAGNEMTIRGIGTILDISGGGARFTSSNSLANVKYLLLEFQLPQENKKTSLDIDVVAKVIDSKQTDAKDKYTHRVKFYFKDPRMKEQLIGYVFQEERRIRKKEQEI</sequence>
<comment type="caution">
    <text evidence="3">The sequence shown here is derived from an EMBL/GenBank/DDBJ whole genome shotgun (WGS) entry which is preliminary data.</text>
</comment>
<dbReference type="InterPro" id="IPR009926">
    <property type="entry name" value="T3SS_YcgR_PilZN"/>
</dbReference>
<feature type="domain" description="PilZ" evidence="1">
    <location>
        <begin position="151"/>
        <end position="234"/>
    </location>
</feature>
<evidence type="ECO:0000259" key="1">
    <source>
        <dbReference type="Pfam" id="PF07238"/>
    </source>
</evidence>
<organism evidence="3 4">
    <name type="scientific">Roseburia lenta</name>
    <dbReference type="NCBI Taxonomy" id="2763061"/>
    <lineage>
        <taxon>Bacteria</taxon>
        <taxon>Bacillati</taxon>
        <taxon>Bacillota</taxon>
        <taxon>Clostridia</taxon>
        <taxon>Lachnospirales</taxon>
        <taxon>Lachnospiraceae</taxon>
        <taxon>Roseburia</taxon>
    </lineage>
</organism>
<dbReference type="Pfam" id="PF12945">
    <property type="entry name" value="PilZNR"/>
    <property type="match status" value="1"/>
</dbReference>